<feature type="region of interest" description="Disordered" evidence="2">
    <location>
        <begin position="153"/>
        <end position="182"/>
    </location>
</feature>
<accession>A0A6V7NZ62</accession>
<evidence type="ECO:0000256" key="2">
    <source>
        <dbReference type="SAM" id="MobiDB-lite"/>
    </source>
</evidence>
<evidence type="ECO:0008006" key="4">
    <source>
        <dbReference type="Google" id="ProtNLM"/>
    </source>
</evidence>
<name>A0A6V7NZ62_ANACO</name>
<sequence>MGLVLVLDQISGDDDDDDEAVSVNAATLLEENDCAIDRRTIAQSPARPPARQRERHTHIEMPRPGPRPYECVRRAWHSDRHQPMRGSLIQEIFRVANEAHSAATRKNREWQEKLPFVVFKAEEIMYSKANSEAEYMDLSTLWDRANDAIDTIIRKDDSSSSSSAPVPPTPGPPRTPPAALHRRWAGNPVETGNLPEFGRMYPLCYFGSSNENSCFRVPPLRTPPDHKQQNMGAAAGKTFEGKSTTSSSNNAPIDVETFAPDGGCDLSLRLGLPSPTWSGAESSWTDEVEDVGSSSSCDDSSKFYDPSPCRARAVNIERSITPAEDKCFEFF</sequence>
<feature type="region of interest" description="Disordered" evidence="2">
    <location>
        <begin position="277"/>
        <end position="302"/>
    </location>
</feature>
<reference evidence="3" key="1">
    <citation type="submission" date="2020-07" db="EMBL/GenBank/DDBJ databases">
        <authorList>
            <person name="Lin J."/>
        </authorList>
    </citation>
    <scope>NUCLEOTIDE SEQUENCE</scope>
</reference>
<feature type="region of interest" description="Disordered" evidence="2">
    <location>
        <begin position="41"/>
        <end position="66"/>
    </location>
</feature>
<dbReference type="PANTHER" id="PTHR35300:SF4">
    <property type="entry name" value="HISTONE ACETYLTRANSFERASE"/>
    <property type="match status" value="1"/>
</dbReference>
<proteinExistence type="predicted"/>
<organism evidence="3">
    <name type="scientific">Ananas comosus var. bracteatus</name>
    <name type="common">red pineapple</name>
    <dbReference type="NCBI Taxonomy" id="296719"/>
    <lineage>
        <taxon>Eukaryota</taxon>
        <taxon>Viridiplantae</taxon>
        <taxon>Streptophyta</taxon>
        <taxon>Embryophyta</taxon>
        <taxon>Tracheophyta</taxon>
        <taxon>Spermatophyta</taxon>
        <taxon>Magnoliopsida</taxon>
        <taxon>Liliopsida</taxon>
        <taxon>Poales</taxon>
        <taxon>Bromeliaceae</taxon>
        <taxon>Bromelioideae</taxon>
        <taxon>Ananas</taxon>
    </lineage>
</organism>
<dbReference type="GO" id="GO:0003712">
    <property type="term" value="F:transcription coregulator activity"/>
    <property type="evidence" value="ECO:0007669"/>
    <property type="project" value="InterPro"/>
</dbReference>
<evidence type="ECO:0000256" key="1">
    <source>
        <dbReference type="ARBA" id="ARBA00023242"/>
    </source>
</evidence>
<dbReference type="PANTHER" id="PTHR35300">
    <property type="entry name" value="COACTIVATOR CBP, KIX DOMAIN-CONTAINING PROTEIN-RELATED"/>
    <property type="match status" value="1"/>
</dbReference>
<evidence type="ECO:0000313" key="3">
    <source>
        <dbReference type="EMBL" id="CAD1823654.1"/>
    </source>
</evidence>
<dbReference type="EMBL" id="LR862143">
    <property type="protein sequence ID" value="CAD1823654.1"/>
    <property type="molecule type" value="Genomic_DNA"/>
</dbReference>
<feature type="compositionally biased region" description="Pro residues" evidence="2">
    <location>
        <begin position="165"/>
        <end position="176"/>
    </location>
</feature>
<keyword evidence="1" id="KW-0539">Nucleus</keyword>
<gene>
    <name evidence="3" type="ORF">CB5_LOCUS6865</name>
</gene>
<protein>
    <recommendedName>
        <fullName evidence="4">Histone acetyltransferase</fullName>
    </recommendedName>
</protein>
<dbReference type="Gene3D" id="1.10.246.20">
    <property type="entry name" value="Coactivator CBP, KIX domain"/>
    <property type="match status" value="1"/>
</dbReference>
<dbReference type="InterPro" id="IPR036529">
    <property type="entry name" value="KIX_dom_sf"/>
</dbReference>
<dbReference type="AlphaFoldDB" id="A0A6V7NZ62"/>
<dbReference type="GO" id="GO:0006355">
    <property type="term" value="P:regulation of DNA-templated transcription"/>
    <property type="evidence" value="ECO:0007669"/>
    <property type="project" value="InterPro"/>
</dbReference>